<feature type="domain" description="BON" evidence="2">
    <location>
        <begin position="168"/>
        <end position="235"/>
    </location>
</feature>
<feature type="domain" description="BON" evidence="2">
    <location>
        <begin position="252"/>
        <end position="320"/>
    </location>
</feature>
<dbReference type="InterPro" id="IPR051686">
    <property type="entry name" value="Lipoprotein_DolP"/>
</dbReference>
<dbReference type="InterPro" id="IPR007055">
    <property type="entry name" value="BON_dom"/>
</dbReference>
<dbReference type="PANTHER" id="PTHR34606:SF15">
    <property type="entry name" value="BON DOMAIN-CONTAINING PROTEIN"/>
    <property type="match status" value="1"/>
</dbReference>
<evidence type="ECO:0000313" key="4">
    <source>
        <dbReference type="Proteomes" id="UP000427769"/>
    </source>
</evidence>
<feature type="domain" description="BON" evidence="2">
    <location>
        <begin position="325"/>
        <end position="393"/>
    </location>
</feature>
<dbReference type="Pfam" id="PF04972">
    <property type="entry name" value="BON"/>
    <property type="match status" value="6"/>
</dbReference>
<gene>
    <name evidence="3" type="ORF">DSCW_55960</name>
</gene>
<dbReference type="PANTHER" id="PTHR34606">
    <property type="entry name" value="BON DOMAIN-CONTAINING PROTEIN"/>
    <property type="match status" value="1"/>
</dbReference>
<evidence type="ECO:0000256" key="1">
    <source>
        <dbReference type="SAM" id="SignalP"/>
    </source>
</evidence>
<dbReference type="EMBL" id="AP021875">
    <property type="protein sequence ID" value="BBO78179.1"/>
    <property type="molecule type" value="Genomic_DNA"/>
</dbReference>
<dbReference type="Gene3D" id="3.30.1340.30">
    <property type="match status" value="5"/>
</dbReference>
<dbReference type="KEGG" id="dwd:DSCW_55960"/>
<proteinExistence type="predicted"/>
<feature type="domain" description="BON" evidence="2">
    <location>
        <begin position="23"/>
        <end position="91"/>
    </location>
</feature>
<dbReference type="PROSITE" id="PS50914">
    <property type="entry name" value="BON"/>
    <property type="match status" value="5"/>
</dbReference>
<dbReference type="Proteomes" id="UP000427769">
    <property type="component" value="Chromosome"/>
</dbReference>
<dbReference type="RefSeq" id="WP_170302487.1">
    <property type="nucleotide sequence ID" value="NZ_AP021875.1"/>
</dbReference>
<feature type="signal peptide" evidence="1">
    <location>
        <begin position="1"/>
        <end position="18"/>
    </location>
</feature>
<dbReference type="SMART" id="SM00749">
    <property type="entry name" value="BON"/>
    <property type="match status" value="6"/>
</dbReference>
<reference evidence="3 4" key="1">
    <citation type="submission" date="2019-11" db="EMBL/GenBank/DDBJ databases">
        <title>Comparative genomics of hydrocarbon-degrading Desulfosarcina strains.</title>
        <authorList>
            <person name="Watanabe M."/>
            <person name="Kojima H."/>
            <person name="Fukui M."/>
        </authorList>
    </citation>
    <scope>NUCLEOTIDE SEQUENCE [LARGE SCALE GENOMIC DNA]</scope>
    <source>
        <strain evidence="3 4">PP31</strain>
    </source>
</reference>
<keyword evidence="4" id="KW-1185">Reference proteome</keyword>
<feature type="chain" id="PRO_5024360940" description="BON domain-containing protein" evidence="1">
    <location>
        <begin position="19"/>
        <end position="493"/>
    </location>
</feature>
<organism evidence="3 4">
    <name type="scientific">Desulfosarcina widdelii</name>
    <dbReference type="NCBI Taxonomy" id="947919"/>
    <lineage>
        <taxon>Bacteria</taxon>
        <taxon>Pseudomonadati</taxon>
        <taxon>Thermodesulfobacteriota</taxon>
        <taxon>Desulfobacteria</taxon>
        <taxon>Desulfobacterales</taxon>
        <taxon>Desulfosarcinaceae</taxon>
        <taxon>Desulfosarcina</taxon>
    </lineage>
</organism>
<dbReference type="InterPro" id="IPR014004">
    <property type="entry name" value="Transpt-assoc_nodulatn_dom_bac"/>
</dbReference>
<name>A0A5K7ZDB3_9BACT</name>
<keyword evidence="1" id="KW-0732">Signal</keyword>
<evidence type="ECO:0000259" key="2">
    <source>
        <dbReference type="PROSITE" id="PS50914"/>
    </source>
</evidence>
<feature type="domain" description="BON" evidence="2">
    <location>
        <begin position="95"/>
        <end position="163"/>
    </location>
</feature>
<sequence length="493" mass="53516">MLLTVFLTTVFLAQAAAAAPPIDDGKIRGVIQRYLAAETAVSAENVEIHVNDGVVMLSGSTDNLLQKNQIARIAESVRGVRAVIDDTRVVPALREDDAVARDVRAALARSASLGIGENTVAVEKGVVTLQGTVDSWVRSRLAERRAMSVRGATKIVNQIVVIPGRHRDDKTIQMDIMKRLQSDLYVDASGIDVAVTGGRVRLEGYVRTAAEKRRAAENAWVAGVVAVEDRQLIAKWPQKETMQRPSPYIQQSDQTILKAVEDALLMDPRVNAANPDVSVINGVVTLSGVVDTLYAKRAAEADALNTTGVWKVDNQLHLRYRAFPTDAEVESMIRDVFKRDAELHPLDLGVDVADNHVRLSGSVKTMGQKIRAENIASQIDGVLTVENRIKVQPDEKTASEKDSDIKSAIEDELFWSPYVDSDRITVTVTNGRALLKGGVANRFVGRIAVQNAFEGGAQTVQTQLALNGGGTFAERFMEKPGPSGLDAALGLWR</sequence>
<protein>
    <recommendedName>
        <fullName evidence="2">BON domain-containing protein</fullName>
    </recommendedName>
</protein>
<accession>A0A5K7ZDB3</accession>
<evidence type="ECO:0000313" key="3">
    <source>
        <dbReference type="EMBL" id="BBO78179.1"/>
    </source>
</evidence>
<dbReference type="AlphaFoldDB" id="A0A5K7ZDB3"/>